<dbReference type="Proteomes" id="UP000051977">
    <property type="component" value="Unassembled WGS sequence"/>
</dbReference>
<comment type="caution">
    <text evidence="1">The sequence shown here is derived from an EMBL/GenBank/DDBJ whole genome shotgun (WGS) entry which is preliminary data.</text>
</comment>
<sequence>MPKREYRQFAQFEKHSYTIASPLSTSFEPKFFAIIAIFRPKSTGNLSRYPL</sequence>
<name>A0ABR5PDA8_9LACO</name>
<dbReference type="EMBL" id="AZEI01000049">
    <property type="protein sequence ID" value="KRL16873.1"/>
    <property type="molecule type" value="Genomic_DNA"/>
</dbReference>
<protein>
    <submittedName>
        <fullName evidence="1">Uncharacterized protein</fullName>
    </submittedName>
</protein>
<evidence type="ECO:0000313" key="2">
    <source>
        <dbReference type="Proteomes" id="UP000051977"/>
    </source>
</evidence>
<keyword evidence="2" id="KW-1185">Reference proteome</keyword>
<organism evidence="1 2">
    <name type="scientific">Lentilactobacillus rapi DSM 19907 = JCM 15042</name>
    <dbReference type="NCBI Taxonomy" id="1423795"/>
    <lineage>
        <taxon>Bacteria</taxon>
        <taxon>Bacillati</taxon>
        <taxon>Bacillota</taxon>
        <taxon>Bacilli</taxon>
        <taxon>Lactobacillales</taxon>
        <taxon>Lactobacillaceae</taxon>
        <taxon>Lentilactobacillus</taxon>
    </lineage>
</organism>
<gene>
    <name evidence="1" type="ORF">FD12_GL002388</name>
</gene>
<accession>A0ABR5PDA8</accession>
<proteinExistence type="predicted"/>
<reference evidence="1 2" key="1">
    <citation type="journal article" date="2015" name="Genome Announc.">
        <title>Expanding the biotechnology potential of lactobacilli through comparative genomics of 213 strains and associated genera.</title>
        <authorList>
            <person name="Sun Z."/>
            <person name="Harris H.M."/>
            <person name="McCann A."/>
            <person name="Guo C."/>
            <person name="Argimon S."/>
            <person name="Zhang W."/>
            <person name="Yang X."/>
            <person name="Jeffery I.B."/>
            <person name="Cooney J.C."/>
            <person name="Kagawa T.F."/>
            <person name="Liu W."/>
            <person name="Song Y."/>
            <person name="Salvetti E."/>
            <person name="Wrobel A."/>
            <person name="Rasinkangas P."/>
            <person name="Parkhill J."/>
            <person name="Rea M.C."/>
            <person name="O'Sullivan O."/>
            <person name="Ritari J."/>
            <person name="Douillard F.P."/>
            <person name="Paul Ross R."/>
            <person name="Yang R."/>
            <person name="Briner A.E."/>
            <person name="Felis G.E."/>
            <person name="de Vos W.M."/>
            <person name="Barrangou R."/>
            <person name="Klaenhammer T.R."/>
            <person name="Caufield P.W."/>
            <person name="Cui Y."/>
            <person name="Zhang H."/>
            <person name="O'Toole P.W."/>
        </authorList>
    </citation>
    <scope>NUCLEOTIDE SEQUENCE [LARGE SCALE GENOMIC DNA]</scope>
    <source>
        <strain evidence="1 2">DSM 19907</strain>
    </source>
</reference>
<evidence type="ECO:0000313" key="1">
    <source>
        <dbReference type="EMBL" id="KRL16873.1"/>
    </source>
</evidence>